<evidence type="ECO:0000256" key="3">
    <source>
        <dbReference type="SAM" id="SignalP"/>
    </source>
</evidence>
<keyword evidence="3" id="KW-0732">Signal</keyword>
<keyword evidence="2" id="KW-1133">Transmembrane helix</keyword>
<organism evidence="4 5">
    <name type="scientific">Pygocentrus nattereri</name>
    <name type="common">Red-bellied piranha</name>
    <dbReference type="NCBI Taxonomy" id="42514"/>
    <lineage>
        <taxon>Eukaryota</taxon>
        <taxon>Metazoa</taxon>
        <taxon>Chordata</taxon>
        <taxon>Craniata</taxon>
        <taxon>Vertebrata</taxon>
        <taxon>Euteleostomi</taxon>
        <taxon>Actinopterygii</taxon>
        <taxon>Neopterygii</taxon>
        <taxon>Teleostei</taxon>
        <taxon>Ostariophysi</taxon>
        <taxon>Characiformes</taxon>
        <taxon>Characoidei</taxon>
        <taxon>Pygocentrus</taxon>
    </lineage>
</organism>
<dbReference type="OMA" id="VCQLSQA"/>
<reference evidence="4" key="2">
    <citation type="submission" date="2025-08" db="UniProtKB">
        <authorList>
            <consortium name="Ensembl"/>
        </authorList>
    </citation>
    <scope>IDENTIFICATION</scope>
</reference>
<feature type="transmembrane region" description="Helical" evidence="2">
    <location>
        <begin position="87"/>
        <end position="112"/>
    </location>
</feature>
<proteinExistence type="predicted"/>
<feature type="compositionally biased region" description="Basic and acidic residues" evidence="1">
    <location>
        <begin position="161"/>
        <end position="172"/>
    </location>
</feature>
<evidence type="ECO:0000256" key="2">
    <source>
        <dbReference type="SAM" id="Phobius"/>
    </source>
</evidence>
<evidence type="ECO:0000313" key="4">
    <source>
        <dbReference type="Ensembl" id="ENSPNAP00000032243.1"/>
    </source>
</evidence>
<dbReference type="InterPro" id="IPR052304">
    <property type="entry name" value="PTTG1IP"/>
</dbReference>
<dbReference type="GeneTree" id="ENSGT00940000164984"/>
<accession>A0A3B4E974</accession>
<reference evidence="4 5" key="1">
    <citation type="submission" date="2020-10" db="EMBL/GenBank/DDBJ databases">
        <title>Pygocentrus nattereri (red-bellied piranha) genome, fPygNat1, primary haplotype.</title>
        <authorList>
            <person name="Myers G."/>
            <person name="Meyer A."/>
            <person name="Karagic N."/>
            <person name="Pippel M."/>
            <person name="Winkler S."/>
            <person name="Tracey A."/>
            <person name="Wood J."/>
            <person name="Formenti G."/>
            <person name="Howe K."/>
            <person name="Fedrigo O."/>
            <person name="Jarvis E.D."/>
        </authorList>
    </citation>
    <scope>NUCLEOTIDE SEQUENCE [LARGE SCALE GENOMIC DNA]</scope>
</reference>
<protein>
    <recommendedName>
        <fullName evidence="6">PSI domain-containing protein</fullName>
    </recommendedName>
</protein>
<dbReference type="Ensembl" id="ENSPNAT00000021981.2">
    <property type="protein sequence ID" value="ENSPNAP00000032243.1"/>
    <property type="gene ID" value="ENSPNAG00000020093.2"/>
</dbReference>
<feature type="signal peptide" evidence="3">
    <location>
        <begin position="1"/>
        <end position="23"/>
    </location>
</feature>
<keyword evidence="2" id="KW-0812">Transmembrane</keyword>
<keyword evidence="2" id="KW-0472">Membrane</keyword>
<dbReference type="STRING" id="42514.ENSPNAP00000032243"/>
<reference evidence="4" key="3">
    <citation type="submission" date="2025-09" db="UniProtKB">
        <authorList>
            <consortium name="Ensembl"/>
        </authorList>
    </citation>
    <scope>IDENTIFICATION</scope>
</reference>
<dbReference type="GO" id="GO:0005737">
    <property type="term" value="C:cytoplasm"/>
    <property type="evidence" value="ECO:0007669"/>
    <property type="project" value="TreeGrafter"/>
</dbReference>
<dbReference type="Proteomes" id="UP001501920">
    <property type="component" value="Chromosome 24"/>
</dbReference>
<evidence type="ECO:0008006" key="6">
    <source>
        <dbReference type="Google" id="ProtNLM"/>
    </source>
</evidence>
<feature type="region of interest" description="Disordered" evidence="1">
    <location>
        <begin position="127"/>
        <end position="148"/>
    </location>
</feature>
<dbReference type="PANTHER" id="PTHR15191">
    <property type="entry name" value="PROTEIN CBG20567"/>
    <property type="match status" value="1"/>
</dbReference>
<sequence length="172" mass="19087">MLKRSSGCAVVVALLVAAAAALSATPAPKAPCKTFTTCDSCLSNVSCLWCQTNLSCTEYPVAHLLPPASICPLSEARWGVCWVNFEALIIAMAVVGGVLLLGITVCCCCCCCRCRRSSRPDRVEEEYARRREEIKQRSDDRKAERRARHDEIRKKYGLIPDSDHPYSRFENE</sequence>
<name>A0A3B4E974_PYGNA</name>
<gene>
    <name evidence="4" type="primary">PTTG1IP</name>
</gene>
<dbReference type="PANTHER" id="PTHR15191:SF8">
    <property type="entry name" value="PITUITARY TUMOR-TRANSFORMING GENE 1 PROTEIN-INTERACTING PROTEIN-LIKE"/>
    <property type="match status" value="1"/>
</dbReference>
<dbReference type="OrthoDB" id="5829916at2759"/>
<evidence type="ECO:0000256" key="1">
    <source>
        <dbReference type="SAM" id="MobiDB-lite"/>
    </source>
</evidence>
<dbReference type="GO" id="GO:0005634">
    <property type="term" value="C:nucleus"/>
    <property type="evidence" value="ECO:0007669"/>
    <property type="project" value="TreeGrafter"/>
</dbReference>
<dbReference type="AlphaFoldDB" id="A0A3B4E974"/>
<evidence type="ECO:0000313" key="5">
    <source>
        <dbReference type="Proteomes" id="UP001501920"/>
    </source>
</evidence>
<feature type="chain" id="PRO_5017262099" description="PSI domain-containing protein" evidence="3">
    <location>
        <begin position="24"/>
        <end position="172"/>
    </location>
</feature>
<dbReference type="GO" id="GO:0006606">
    <property type="term" value="P:protein import into nucleus"/>
    <property type="evidence" value="ECO:0007669"/>
    <property type="project" value="TreeGrafter"/>
</dbReference>
<keyword evidence="5" id="KW-1185">Reference proteome</keyword>
<feature type="region of interest" description="Disordered" evidence="1">
    <location>
        <begin position="153"/>
        <end position="172"/>
    </location>
</feature>